<dbReference type="PROSITE" id="PS00028">
    <property type="entry name" value="ZINC_FINGER_C2H2_1"/>
    <property type="match status" value="2"/>
</dbReference>
<evidence type="ECO:0000259" key="8">
    <source>
        <dbReference type="PROSITE" id="PS50157"/>
    </source>
</evidence>
<dbReference type="InterPro" id="IPR036236">
    <property type="entry name" value="Znf_C2H2_sf"/>
</dbReference>
<dbReference type="GO" id="GO:0000978">
    <property type="term" value="F:RNA polymerase II cis-regulatory region sequence-specific DNA binding"/>
    <property type="evidence" value="ECO:0007669"/>
    <property type="project" value="TreeGrafter"/>
</dbReference>
<dbReference type="EMBL" id="JAHMHS010000005">
    <property type="protein sequence ID" value="KAK1730784.1"/>
    <property type="molecule type" value="Genomic_DNA"/>
</dbReference>
<dbReference type="GO" id="GO:0000981">
    <property type="term" value="F:DNA-binding transcription factor activity, RNA polymerase II-specific"/>
    <property type="evidence" value="ECO:0007669"/>
    <property type="project" value="TreeGrafter"/>
</dbReference>
<dbReference type="InterPro" id="IPR013087">
    <property type="entry name" value="Znf_C2H2_type"/>
</dbReference>
<keyword evidence="2" id="KW-0479">Metal-binding</keyword>
<dbReference type="AlphaFoldDB" id="A0AAD8XP03"/>
<evidence type="ECO:0000256" key="1">
    <source>
        <dbReference type="ARBA" id="ARBA00006991"/>
    </source>
</evidence>
<dbReference type="FunFam" id="3.30.160.60:FF:001442">
    <property type="entry name" value="zinc finger protein 696"/>
    <property type="match status" value="1"/>
</dbReference>
<evidence type="ECO:0000256" key="5">
    <source>
        <dbReference type="ARBA" id="ARBA00022833"/>
    </source>
</evidence>
<dbReference type="SUPFAM" id="SSF57667">
    <property type="entry name" value="beta-beta-alpha zinc fingers"/>
    <property type="match status" value="1"/>
</dbReference>
<evidence type="ECO:0000313" key="10">
    <source>
        <dbReference type="Proteomes" id="UP001244207"/>
    </source>
</evidence>
<dbReference type="GeneID" id="85390943"/>
<keyword evidence="10" id="KW-1185">Reference proteome</keyword>
<comment type="similarity">
    <text evidence="1">Belongs to the krueppel C2H2-type zinc-finger protein family.</text>
</comment>
<proteinExistence type="inferred from homology"/>
<evidence type="ECO:0000256" key="4">
    <source>
        <dbReference type="ARBA" id="ARBA00022771"/>
    </source>
</evidence>
<feature type="region of interest" description="Disordered" evidence="7">
    <location>
        <begin position="69"/>
        <end position="96"/>
    </location>
</feature>
<keyword evidence="5" id="KW-0862">Zinc</keyword>
<accession>A0AAD8XP03</accession>
<name>A0AAD8XP03_GLOAC</name>
<keyword evidence="4 6" id="KW-0863">Zinc-finger</keyword>
<feature type="domain" description="C2H2-type" evidence="8">
    <location>
        <begin position="40"/>
        <end position="62"/>
    </location>
</feature>
<keyword evidence="3" id="KW-0677">Repeat</keyword>
<evidence type="ECO:0000256" key="2">
    <source>
        <dbReference type="ARBA" id="ARBA00022723"/>
    </source>
</evidence>
<evidence type="ECO:0000256" key="6">
    <source>
        <dbReference type="PROSITE-ProRule" id="PRU00042"/>
    </source>
</evidence>
<dbReference type="Pfam" id="PF00096">
    <property type="entry name" value="zf-C2H2"/>
    <property type="match status" value="1"/>
</dbReference>
<organism evidence="9 10">
    <name type="scientific">Glomerella acutata</name>
    <name type="common">Colletotrichum acutatum</name>
    <dbReference type="NCBI Taxonomy" id="27357"/>
    <lineage>
        <taxon>Eukaryota</taxon>
        <taxon>Fungi</taxon>
        <taxon>Dikarya</taxon>
        <taxon>Ascomycota</taxon>
        <taxon>Pezizomycotina</taxon>
        <taxon>Sordariomycetes</taxon>
        <taxon>Hypocreomycetidae</taxon>
        <taxon>Glomerellales</taxon>
        <taxon>Glomerellaceae</taxon>
        <taxon>Colletotrichum</taxon>
        <taxon>Colletotrichum acutatum species complex</taxon>
    </lineage>
</organism>
<dbReference type="GO" id="GO:0008270">
    <property type="term" value="F:zinc ion binding"/>
    <property type="evidence" value="ECO:0007669"/>
    <property type="project" value="UniProtKB-KW"/>
</dbReference>
<dbReference type="Proteomes" id="UP001244207">
    <property type="component" value="Unassembled WGS sequence"/>
</dbReference>
<dbReference type="SMART" id="SM00355">
    <property type="entry name" value="ZnF_C2H2"/>
    <property type="match status" value="2"/>
</dbReference>
<dbReference type="Gene3D" id="3.30.160.60">
    <property type="entry name" value="Classic Zinc Finger"/>
    <property type="match status" value="2"/>
</dbReference>
<evidence type="ECO:0000256" key="7">
    <source>
        <dbReference type="SAM" id="MobiDB-lite"/>
    </source>
</evidence>
<gene>
    <name evidence="9" type="ORF">BDZ83DRAFT_600619</name>
</gene>
<dbReference type="PANTHER" id="PTHR23235">
    <property type="entry name" value="KRUEPPEL-LIKE TRANSCRIPTION FACTOR"/>
    <property type="match status" value="1"/>
</dbReference>
<reference evidence="9" key="1">
    <citation type="submission" date="2021-12" db="EMBL/GenBank/DDBJ databases">
        <title>Comparative genomics, transcriptomics and evolutionary studies reveal genomic signatures of adaptation to plant cell wall in hemibiotrophic fungi.</title>
        <authorList>
            <consortium name="DOE Joint Genome Institute"/>
            <person name="Baroncelli R."/>
            <person name="Diaz J.F."/>
            <person name="Benocci T."/>
            <person name="Peng M."/>
            <person name="Battaglia E."/>
            <person name="Haridas S."/>
            <person name="Andreopoulos W."/>
            <person name="Labutti K."/>
            <person name="Pangilinan J."/>
            <person name="Floch G.L."/>
            <person name="Makela M.R."/>
            <person name="Henrissat B."/>
            <person name="Grigoriev I.V."/>
            <person name="Crouch J.A."/>
            <person name="De Vries R.P."/>
            <person name="Sukno S.A."/>
            <person name="Thon M.R."/>
        </authorList>
    </citation>
    <scope>NUCLEOTIDE SEQUENCE</scope>
    <source>
        <strain evidence="9">CBS 112980</strain>
    </source>
</reference>
<comment type="caution">
    <text evidence="9">The sequence shown here is derived from an EMBL/GenBank/DDBJ whole genome shotgun (WGS) entry which is preliminary data.</text>
</comment>
<evidence type="ECO:0000256" key="3">
    <source>
        <dbReference type="ARBA" id="ARBA00022737"/>
    </source>
</evidence>
<evidence type="ECO:0000313" key="9">
    <source>
        <dbReference type="EMBL" id="KAK1730784.1"/>
    </source>
</evidence>
<protein>
    <recommendedName>
        <fullName evidence="8">C2H2-type domain-containing protein</fullName>
    </recommendedName>
</protein>
<sequence>MHSRTHTGEKPLKCEVCGKAFGESSNLSKHRKTHNVKGAFKCDFCDKDFHRLDQKRRHEKIHRKVAVALKADNPTPSIKKTQGGRVTKAGDRRNSK</sequence>
<dbReference type="PANTHER" id="PTHR23235:SF120">
    <property type="entry name" value="KRUPPEL-LIKE FACTOR 15"/>
    <property type="match status" value="1"/>
</dbReference>
<dbReference type="PROSITE" id="PS50157">
    <property type="entry name" value="ZINC_FINGER_C2H2_2"/>
    <property type="match status" value="2"/>
</dbReference>
<feature type="domain" description="C2H2-type" evidence="8">
    <location>
        <begin position="12"/>
        <end position="39"/>
    </location>
</feature>
<dbReference type="RefSeq" id="XP_060370839.1">
    <property type="nucleotide sequence ID" value="XM_060507044.1"/>
</dbReference>